<evidence type="ECO:0000313" key="2">
    <source>
        <dbReference type="EMBL" id="KAF0980575.1"/>
    </source>
</evidence>
<dbReference type="AlphaFoldDB" id="A0A6A5C515"/>
<dbReference type="OMA" id="NGETFYK"/>
<feature type="compositionally biased region" description="Basic and acidic residues" evidence="1">
    <location>
        <begin position="213"/>
        <end position="222"/>
    </location>
</feature>
<feature type="compositionally biased region" description="Polar residues" evidence="1">
    <location>
        <begin position="36"/>
        <end position="52"/>
    </location>
</feature>
<feature type="compositionally biased region" description="Low complexity" evidence="1">
    <location>
        <begin position="762"/>
        <end position="788"/>
    </location>
</feature>
<dbReference type="Proteomes" id="UP000444721">
    <property type="component" value="Unassembled WGS sequence"/>
</dbReference>
<dbReference type="GeneID" id="68120273"/>
<sequence>MLSSSIFAPSSSNTGTENELQLRGSVAHLNARKIGPQNSRNQNNIHHSNNTETQHRLESFQFGKSSSANSNNSNATFQNEAPPPMKTAIKQQRRGSISSQSPLTVFDIPSIQIDTAKTPRIEETVLVFEDASKNGPPSKSTSNQTTTTSMSLPTTAPTLPGSDNNSTRQEVDLNNRRKSLSSSKSPLSEPPVQKNSSHSSSSSNLLSAPSSTKRRESVFSEQKERIQAAQKYEYVIPSLLPHNPQTINDLYIRTLHEKNYRSSTAGSNESKSHNQRGKSRPHTATGTFSRRGGIKDEDDDDNVLNSSRIHITSADLIVDTGMPSKSNSKKRENVPDSTTLLGIPGIIAPPKGDAGIPYNSYKNAPKSNAEHLILRHSSELLVADTLSGQITSDYYDKLEQDLWKFEHISRGKNRNVMITHGNTVKLFNRGEPVEEFYNKYLLYQKDLIEKHEDFESMQQTMKRIRLRMKPSGFSPVKAKSQQETKSEKKVLFIKRQSDENVNKEPLLCNNLWERKKKKRLKPISQFVQEQVGHHQNTLANDQQNIAGGTFLTEVNTANHSNSPVLPNNNTVANSNSGMTNINPSTPSYSRTNSSQCLHLNNNSPAGKVSSFRGSFFSTQPASHQNVPLSARSATSSIGTTGTGTGYDLFITDEQADYAERNKKTKVGLIETIKRASGCQDKTKGTYITGVNHSAQSGIGGIVARFPAEELEVSDERLKRIKAKEMPLDHTGSYHTIIDVEEEAFDYAPEDLEKVFPPIKISTFSTTNTTTPNPGLASGNSSSNSSTSSLHALVNHSTSPNVTSTSVHSSSFKDNSYTAGSYSNPYGSNIDIIIENIRAKIQYKNISNINVDELNTEALRNQIVDEQHEQMLDEKLQQYDTDFKAIIGDVLKITQQVTPNFETTTSDNSTYSSSYSIKKQAVEINGETFYKTKDLSPRKSESSSNLNVKKKKELKKPKIRNVPSGTWRNSFISCQTKQQYELLVKLDDRSENRNVVAESNEHLSRVSRKVMHNAERMALYGVTENKNKVHSNDSLWDKAKKKLDIQTTKFYQSVLFLQEIARLFRSYSSPLTVKSLVINLFESNPQQAHQKSYMQTK</sequence>
<dbReference type="OrthoDB" id="10372004at2759"/>
<dbReference type="RefSeq" id="XP_044565288.1">
    <property type="nucleotide sequence ID" value="XM_044703646.1"/>
</dbReference>
<evidence type="ECO:0000256" key="1">
    <source>
        <dbReference type="SAM" id="MobiDB-lite"/>
    </source>
</evidence>
<feature type="region of interest" description="Disordered" evidence="1">
    <location>
        <begin position="261"/>
        <end position="302"/>
    </location>
</feature>
<feature type="compositionally biased region" description="Low complexity" evidence="1">
    <location>
        <begin position="180"/>
        <end position="211"/>
    </location>
</feature>
<feature type="region of interest" description="Disordered" evidence="1">
    <location>
        <begin position="1"/>
        <end position="101"/>
    </location>
</feature>
<dbReference type="VEuPathDB" id="AmoebaDB:NfTy_035110"/>
<comment type="caution">
    <text evidence="2">The sequence shown here is derived from an EMBL/GenBank/DDBJ whole genome shotgun (WGS) entry which is preliminary data.</text>
</comment>
<feature type="compositionally biased region" description="Low complexity" evidence="1">
    <location>
        <begin position="65"/>
        <end position="75"/>
    </location>
</feature>
<dbReference type="VEuPathDB" id="AmoebaDB:FDP41_013058"/>
<organism evidence="2 3">
    <name type="scientific">Naegleria fowleri</name>
    <name type="common">Brain eating amoeba</name>
    <dbReference type="NCBI Taxonomy" id="5763"/>
    <lineage>
        <taxon>Eukaryota</taxon>
        <taxon>Discoba</taxon>
        <taxon>Heterolobosea</taxon>
        <taxon>Tetramitia</taxon>
        <taxon>Eutetramitia</taxon>
        <taxon>Vahlkampfiidae</taxon>
        <taxon>Naegleria</taxon>
    </lineage>
</organism>
<reference evidence="2 3" key="1">
    <citation type="journal article" date="2019" name="Sci. Rep.">
        <title>Nanopore sequencing improves the draft genome of the human pathogenic amoeba Naegleria fowleri.</title>
        <authorList>
            <person name="Liechti N."/>
            <person name="Schurch N."/>
            <person name="Bruggmann R."/>
            <person name="Wittwer M."/>
        </authorList>
    </citation>
    <scope>NUCLEOTIDE SEQUENCE [LARGE SCALE GENOMIC DNA]</scope>
    <source>
        <strain evidence="2 3">ATCC 30894</strain>
    </source>
</reference>
<keyword evidence="3" id="KW-1185">Reference proteome</keyword>
<feature type="region of interest" description="Disordered" evidence="1">
    <location>
        <begin position="932"/>
        <end position="954"/>
    </location>
</feature>
<proteinExistence type="predicted"/>
<feature type="compositionally biased region" description="Polar residues" evidence="1">
    <location>
        <begin position="794"/>
        <end position="809"/>
    </location>
</feature>
<feature type="region of interest" description="Disordered" evidence="1">
    <location>
        <begin position="320"/>
        <end position="346"/>
    </location>
</feature>
<accession>A0A6A5C515</accession>
<feature type="compositionally biased region" description="Low complexity" evidence="1">
    <location>
        <begin position="138"/>
        <end position="160"/>
    </location>
</feature>
<gene>
    <name evidence="2" type="ORF">FDP41_013058</name>
</gene>
<feature type="region of interest" description="Disordered" evidence="1">
    <location>
        <begin position="762"/>
        <end position="809"/>
    </location>
</feature>
<dbReference type="EMBL" id="VFQX01000017">
    <property type="protein sequence ID" value="KAF0980575.1"/>
    <property type="molecule type" value="Genomic_DNA"/>
</dbReference>
<protein>
    <submittedName>
        <fullName evidence="2">Uncharacterized protein</fullName>
    </submittedName>
</protein>
<name>A0A6A5C515_NAEFO</name>
<feature type="region of interest" description="Disordered" evidence="1">
    <location>
        <begin position="128"/>
        <end position="222"/>
    </location>
</feature>
<dbReference type="VEuPathDB" id="AmoebaDB:NF0120520"/>
<evidence type="ECO:0000313" key="3">
    <source>
        <dbReference type="Proteomes" id="UP000444721"/>
    </source>
</evidence>
<feature type="compositionally biased region" description="Polar residues" evidence="1">
    <location>
        <begin position="1"/>
        <end position="19"/>
    </location>
</feature>